<evidence type="ECO:0000313" key="1">
    <source>
        <dbReference type="EMBL" id="EXL64627.1"/>
    </source>
</evidence>
<reference evidence="1" key="1">
    <citation type="submission" date="2011-11" db="EMBL/GenBank/DDBJ databases">
        <title>The Genome Sequence of Fusarium oxysporum PHW808.</title>
        <authorList>
            <consortium name="The Broad Institute Genome Sequencing Platform"/>
            <person name="Ma L.-J."/>
            <person name="Gale L.R."/>
            <person name="Schwartz D.C."/>
            <person name="Zhou S."/>
            <person name="Corby-Kistler H."/>
            <person name="Young S.K."/>
            <person name="Zeng Q."/>
            <person name="Gargeya S."/>
            <person name="Fitzgerald M."/>
            <person name="Haas B."/>
            <person name="Abouelleil A."/>
            <person name="Alvarado L."/>
            <person name="Arachchi H.M."/>
            <person name="Berlin A."/>
            <person name="Brown A."/>
            <person name="Chapman S.B."/>
            <person name="Chen Z."/>
            <person name="Dunbar C."/>
            <person name="Freedman E."/>
            <person name="Gearin G."/>
            <person name="Goldberg J."/>
            <person name="Griggs A."/>
            <person name="Gujja S."/>
            <person name="Heiman D."/>
            <person name="Howarth C."/>
            <person name="Larson L."/>
            <person name="Lui A."/>
            <person name="MacDonald P.J.P."/>
            <person name="Montmayeur A."/>
            <person name="Murphy C."/>
            <person name="Neiman D."/>
            <person name="Pearson M."/>
            <person name="Priest M."/>
            <person name="Roberts A."/>
            <person name="Saif S."/>
            <person name="Shea T."/>
            <person name="Shenoy N."/>
            <person name="Sisk P."/>
            <person name="Stolte C."/>
            <person name="Sykes S."/>
            <person name="Wortman J."/>
            <person name="Nusbaum C."/>
            <person name="Birren B."/>
        </authorList>
    </citation>
    <scope>NUCLEOTIDE SEQUENCE [LARGE SCALE GENOMIC DNA]</scope>
    <source>
        <strain evidence="1">54008</strain>
    </source>
</reference>
<name>X0GLW4_FUSOX</name>
<proteinExistence type="predicted"/>
<organism evidence="1">
    <name type="scientific">Fusarium oxysporum f. sp. conglutinans race 2 54008</name>
    <dbReference type="NCBI Taxonomy" id="1089457"/>
    <lineage>
        <taxon>Eukaryota</taxon>
        <taxon>Fungi</taxon>
        <taxon>Dikarya</taxon>
        <taxon>Ascomycota</taxon>
        <taxon>Pezizomycotina</taxon>
        <taxon>Sordariomycetes</taxon>
        <taxon>Hypocreomycetidae</taxon>
        <taxon>Hypocreales</taxon>
        <taxon>Nectriaceae</taxon>
        <taxon>Fusarium</taxon>
        <taxon>Fusarium oxysporum species complex</taxon>
    </lineage>
</organism>
<dbReference type="EMBL" id="JH659253">
    <property type="protein sequence ID" value="EXL64627.1"/>
    <property type="molecule type" value="Genomic_DNA"/>
</dbReference>
<gene>
    <name evidence="1" type="ORF">FOPG_19116</name>
</gene>
<dbReference type="AlphaFoldDB" id="X0GLW4"/>
<dbReference type="HOGENOM" id="CLU_3125128_0_0_1"/>
<reference evidence="1" key="2">
    <citation type="submission" date="2012-05" db="EMBL/GenBank/DDBJ databases">
        <title>The Genome Annotation of Fusarium oxysporum PHW808.</title>
        <authorList>
            <consortium name="The Broad Institute Genomics Platform"/>
            <person name="Ma L.-J."/>
            <person name="Corby-Kistler H."/>
            <person name="Broz K."/>
            <person name="Gale L.R."/>
            <person name="Jonkers W."/>
            <person name="O'Donnell K."/>
            <person name="Ploetz R."/>
            <person name="Steinberg C."/>
            <person name="Schwartz D.C."/>
            <person name="VanEtten H."/>
            <person name="Zhou S."/>
            <person name="Young S.K."/>
            <person name="Zeng Q."/>
            <person name="Gargeya S."/>
            <person name="Fitzgerald M."/>
            <person name="Abouelleil A."/>
            <person name="Alvarado L."/>
            <person name="Chapman S.B."/>
            <person name="Gainer-Dewar J."/>
            <person name="Goldberg J."/>
            <person name="Griggs A."/>
            <person name="Gujja S."/>
            <person name="Hansen M."/>
            <person name="Howarth C."/>
            <person name="Imamovic A."/>
            <person name="Ireland A."/>
            <person name="Larimer J."/>
            <person name="McCowan C."/>
            <person name="Murphy C."/>
            <person name="Pearson M."/>
            <person name="Poon T.W."/>
            <person name="Priest M."/>
            <person name="Roberts A."/>
            <person name="Saif S."/>
            <person name="Shea T."/>
            <person name="Sykes S."/>
            <person name="Wortman J."/>
            <person name="Nusbaum C."/>
            <person name="Birren B."/>
        </authorList>
    </citation>
    <scope>NUCLEOTIDE SEQUENCE</scope>
    <source>
        <strain evidence="1">54008</strain>
    </source>
</reference>
<dbReference type="Proteomes" id="UP000030676">
    <property type="component" value="Unassembled WGS sequence"/>
</dbReference>
<protein>
    <submittedName>
        <fullName evidence="1">Uncharacterized protein</fullName>
    </submittedName>
</protein>
<accession>X0GLW4</accession>
<sequence>MPGPSQRRWIGFMRHVHTACTSDLTHRPGGQSIGLGTALSTVGCNSGWAS</sequence>